<protein>
    <submittedName>
        <fullName evidence="1">Uncharacterized protein</fullName>
    </submittedName>
</protein>
<reference evidence="1" key="1">
    <citation type="journal article" date="2015" name="Nature">
        <title>Complex archaea that bridge the gap between prokaryotes and eukaryotes.</title>
        <authorList>
            <person name="Spang A."/>
            <person name="Saw J.H."/>
            <person name="Jorgensen S.L."/>
            <person name="Zaremba-Niedzwiedzka K."/>
            <person name="Martijn J."/>
            <person name="Lind A.E."/>
            <person name="van Eijk R."/>
            <person name="Schleper C."/>
            <person name="Guy L."/>
            <person name="Ettema T.J."/>
        </authorList>
    </citation>
    <scope>NUCLEOTIDE SEQUENCE</scope>
</reference>
<dbReference type="EMBL" id="LAZR01005217">
    <property type="protein sequence ID" value="KKN01837.1"/>
    <property type="molecule type" value="Genomic_DNA"/>
</dbReference>
<accession>A0A0F9MR28</accession>
<organism evidence="1">
    <name type="scientific">marine sediment metagenome</name>
    <dbReference type="NCBI Taxonomy" id="412755"/>
    <lineage>
        <taxon>unclassified sequences</taxon>
        <taxon>metagenomes</taxon>
        <taxon>ecological metagenomes</taxon>
    </lineage>
</organism>
<evidence type="ECO:0000313" key="1">
    <source>
        <dbReference type="EMBL" id="KKN01837.1"/>
    </source>
</evidence>
<comment type="caution">
    <text evidence="1">The sequence shown here is derived from an EMBL/GenBank/DDBJ whole genome shotgun (WGS) entry which is preliminary data.</text>
</comment>
<dbReference type="AlphaFoldDB" id="A0A0F9MR28"/>
<proteinExistence type="predicted"/>
<sequence length="94" mass="11241">MPMDRIKIGDRLILNQRDDRHRHYYWRFQVVAILEHEGERRWLCVKLYTWPLDHFQIALLDDQGNGVHGFAGGYEPGWYYAGQRSKSKRNLLAP</sequence>
<name>A0A0F9MR28_9ZZZZ</name>
<gene>
    <name evidence="1" type="ORF">LCGC14_1123730</name>
</gene>